<dbReference type="InterPro" id="IPR032104">
    <property type="entry name" value="Spaetzle"/>
</dbReference>
<evidence type="ECO:0000313" key="5">
    <source>
        <dbReference type="EMBL" id="KAJ8953769.1"/>
    </source>
</evidence>
<comment type="caution">
    <text evidence="5">The sequence shown here is derived from an EMBL/GenBank/DDBJ whole genome shotgun (WGS) entry which is preliminary data.</text>
</comment>
<evidence type="ECO:0000313" key="6">
    <source>
        <dbReference type="Proteomes" id="UP001162162"/>
    </source>
</evidence>
<dbReference type="GO" id="GO:0005615">
    <property type="term" value="C:extracellular space"/>
    <property type="evidence" value="ECO:0007669"/>
    <property type="project" value="UniProtKB-ARBA"/>
</dbReference>
<dbReference type="Pfam" id="PF16077">
    <property type="entry name" value="Spaetzle"/>
    <property type="match status" value="1"/>
</dbReference>
<dbReference type="Proteomes" id="UP001162162">
    <property type="component" value="Unassembled WGS sequence"/>
</dbReference>
<evidence type="ECO:0000256" key="2">
    <source>
        <dbReference type="ARBA" id="ARBA00023157"/>
    </source>
</evidence>
<accession>A0AAV8YSU1</accession>
<evidence type="ECO:0000256" key="1">
    <source>
        <dbReference type="ARBA" id="ARBA00022729"/>
    </source>
</evidence>
<dbReference type="PANTHER" id="PTHR23199:SF12">
    <property type="entry name" value="NEUROTROPHIN 1-RELATED"/>
    <property type="match status" value="1"/>
</dbReference>
<name>A0AAV8YSU1_9CUCU</name>
<dbReference type="SUPFAM" id="SSF57501">
    <property type="entry name" value="Cystine-knot cytokines"/>
    <property type="match status" value="1"/>
</dbReference>
<dbReference type="PANTHER" id="PTHR23199">
    <property type="entry name" value="NEUROTROPHIN 1-RELATED"/>
    <property type="match status" value="1"/>
</dbReference>
<dbReference type="GO" id="GO:0045087">
    <property type="term" value="P:innate immune response"/>
    <property type="evidence" value="ECO:0007669"/>
    <property type="project" value="TreeGrafter"/>
</dbReference>
<sequence>DAASPLRGVGRRLEVPKSPLTANHHYKQLQNCRHQICNYVSFYPTNYIEDAVNNKALLDNMFGTVLNSTFDYFIRSRGQFGGADKATQLCATEGPTTYRPQAMRNSDSKWKFIVNIGDHVQAFTSEICEESFCSNLGLRCKQDYQYVYLLTYEEGRIEFDKFAIPTTCSCTCE</sequence>
<proteinExistence type="predicted"/>
<keyword evidence="3" id="KW-0325">Glycoprotein</keyword>
<dbReference type="Gene3D" id="2.10.90.10">
    <property type="entry name" value="Cystine-knot cytokines"/>
    <property type="match status" value="1"/>
</dbReference>
<evidence type="ECO:0000256" key="3">
    <source>
        <dbReference type="ARBA" id="ARBA00023180"/>
    </source>
</evidence>
<protein>
    <recommendedName>
        <fullName evidence="4">Spaetzle domain-containing protein</fullName>
    </recommendedName>
</protein>
<dbReference type="InterPro" id="IPR052444">
    <property type="entry name" value="Spz/Toll_ligand-like"/>
</dbReference>
<keyword evidence="2" id="KW-1015">Disulfide bond</keyword>
<gene>
    <name evidence="5" type="ORF">NQ318_015427</name>
</gene>
<dbReference type="GO" id="GO:0008083">
    <property type="term" value="F:growth factor activity"/>
    <property type="evidence" value="ECO:0007669"/>
    <property type="project" value="TreeGrafter"/>
</dbReference>
<dbReference type="InterPro" id="IPR029034">
    <property type="entry name" value="Cystine-knot_cytokine"/>
</dbReference>
<dbReference type="EMBL" id="JAPWTK010000054">
    <property type="protein sequence ID" value="KAJ8953769.1"/>
    <property type="molecule type" value="Genomic_DNA"/>
</dbReference>
<feature type="domain" description="Spaetzle" evidence="4">
    <location>
        <begin position="88"/>
        <end position="172"/>
    </location>
</feature>
<dbReference type="GO" id="GO:0021556">
    <property type="term" value="P:central nervous system formation"/>
    <property type="evidence" value="ECO:0007669"/>
    <property type="project" value="TreeGrafter"/>
</dbReference>
<keyword evidence="1" id="KW-0732">Signal</keyword>
<feature type="non-terminal residue" evidence="5">
    <location>
        <position position="1"/>
    </location>
</feature>
<reference evidence="5" key="1">
    <citation type="journal article" date="2023" name="Insect Mol. Biol.">
        <title>Genome sequencing provides insights into the evolution of gene families encoding plant cell wall-degrading enzymes in longhorned beetles.</title>
        <authorList>
            <person name="Shin N.R."/>
            <person name="Okamura Y."/>
            <person name="Kirsch R."/>
            <person name="Pauchet Y."/>
        </authorList>
    </citation>
    <scope>NUCLEOTIDE SEQUENCE</scope>
    <source>
        <strain evidence="5">AMC_N1</strain>
    </source>
</reference>
<keyword evidence="6" id="KW-1185">Reference proteome</keyword>
<dbReference type="AlphaFoldDB" id="A0AAV8YSU1"/>
<evidence type="ECO:0000259" key="4">
    <source>
        <dbReference type="Pfam" id="PF16077"/>
    </source>
</evidence>
<dbReference type="GO" id="GO:0005121">
    <property type="term" value="F:Toll binding"/>
    <property type="evidence" value="ECO:0007669"/>
    <property type="project" value="TreeGrafter"/>
</dbReference>
<organism evidence="5 6">
    <name type="scientific">Aromia moschata</name>
    <dbReference type="NCBI Taxonomy" id="1265417"/>
    <lineage>
        <taxon>Eukaryota</taxon>
        <taxon>Metazoa</taxon>
        <taxon>Ecdysozoa</taxon>
        <taxon>Arthropoda</taxon>
        <taxon>Hexapoda</taxon>
        <taxon>Insecta</taxon>
        <taxon>Pterygota</taxon>
        <taxon>Neoptera</taxon>
        <taxon>Endopterygota</taxon>
        <taxon>Coleoptera</taxon>
        <taxon>Polyphaga</taxon>
        <taxon>Cucujiformia</taxon>
        <taxon>Chrysomeloidea</taxon>
        <taxon>Cerambycidae</taxon>
        <taxon>Cerambycinae</taxon>
        <taxon>Callichromatini</taxon>
        <taxon>Aromia</taxon>
    </lineage>
</organism>